<evidence type="ECO:0000256" key="1">
    <source>
        <dbReference type="SAM" id="Phobius"/>
    </source>
</evidence>
<feature type="transmembrane region" description="Helical" evidence="1">
    <location>
        <begin position="179"/>
        <end position="200"/>
    </location>
</feature>
<proteinExistence type="predicted"/>
<feature type="transmembrane region" description="Helical" evidence="1">
    <location>
        <begin position="289"/>
        <end position="307"/>
    </location>
</feature>
<organism evidence="2 3">
    <name type="scientific">Acanthosepion pharaonis</name>
    <name type="common">Pharaoh cuttlefish</name>
    <name type="synonym">Sepia pharaonis</name>
    <dbReference type="NCBI Taxonomy" id="158019"/>
    <lineage>
        <taxon>Eukaryota</taxon>
        <taxon>Metazoa</taxon>
        <taxon>Spiralia</taxon>
        <taxon>Lophotrochozoa</taxon>
        <taxon>Mollusca</taxon>
        <taxon>Cephalopoda</taxon>
        <taxon>Coleoidea</taxon>
        <taxon>Decapodiformes</taxon>
        <taxon>Sepiida</taxon>
        <taxon>Sepiina</taxon>
        <taxon>Sepiidae</taxon>
        <taxon>Acanthosepion</taxon>
    </lineage>
</organism>
<keyword evidence="3" id="KW-1185">Reference proteome</keyword>
<accession>A0A812AZA2</accession>
<name>A0A812AZA2_ACAPH</name>
<feature type="transmembrane region" description="Helical" evidence="1">
    <location>
        <begin position="234"/>
        <end position="255"/>
    </location>
</feature>
<feature type="transmembrane region" description="Helical" evidence="1">
    <location>
        <begin position="262"/>
        <end position="283"/>
    </location>
</feature>
<keyword evidence="1" id="KW-1133">Transmembrane helix</keyword>
<gene>
    <name evidence="2" type="ORF">SPHA_7779</name>
</gene>
<feature type="transmembrane region" description="Helical" evidence="1">
    <location>
        <begin position="106"/>
        <end position="132"/>
    </location>
</feature>
<feature type="transmembrane region" description="Helical" evidence="1">
    <location>
        <begin position="207"/>
        <end position="228"/>
    </location>
</feature>
<keyword evidence="1" id="KW-0472">Membrane</keyword>
<sequence length="314" mass="37640">MATIAFVAICIVISTHYPSIFSCFSLLLYFPVSFLRIPDFSPVTVYLIFSYSLTTLSRLLQRYPAREVVFASPSFSLTPMAKLVSQEGYRYICNQENGTQQPFLHLPYTCISVSLFLFTSFSSLTALTTFFFPSFRSFAFFCHQHVSLFSFSFLSQFSAVHLFLSFLSLIFSFSPFRRFFLFLPFVDFFLFLPFVDFFFLFFPFVDFFLFCPFVDFFFFSSFLSIFSFLPFRLFFFIFFTFVDFFFSPFLSIFSFPLFCRFFLFFSFVVFFFFSSLLSILFIFLFFVDFFFSSFLSIFSFLLFRRFFFHFLHFR</sequence>
<dbReference type="Proteomes" id="UP000597762">
    <property type="component" value="Unassembled WGS sequence"/>
</dbReference>
<dbReference type="AlphaFoldDB" id="A0A812AZA2"/>
<dbReference type="EMBL" id="CAHIKZ030000252">
    <property type="protein sequence ID" value="CAE1163749.1"/>
    <property type="molecule type" value="Genomic_DNA"/>
</dbReference>
<feature type="transmembrane region" description="Helical" evidence="1">
    <location>
        <begin position="6"/>
        <end position="31"/>
    </location>
</feature>
<evidence type="ECO:0000313" key="2">
    <source>
        <dbReference type="EMBL" id="CAE1163749.1"/>
    </source>
</evidence>
<protein>
    <submittedName>
        <fullName evidence="2">Uncharacterized protein</fullName>
    </submittedName>
</protein>
<evidence type="ECO:0000313" key="3">
    <source>
        <dbReference type="Proteomes" id="UP000597762"/>
    </source>
</evidence>
<feature type="transmembrane region" description="Helical" evidence="1">
    <location>
        <begin position="153"/>
        <end position="173"/>
    </location>
</feature>
<comment type="caution">
    <text evidence="2">The sequence shown here is derived from an EMBL/GenBank/DDBJ whole genome shotgun (WGS) entry which is preliminary data.</text>
</comment>
<reference evidence="2" key="1">
    <citation type="submission" date="2021-01" db="EMBL/GenBank/DDBJ databases">
        <authorList>
            <person name="Li R."/>
            <person name="Bekaert M."/>
        </authorList>
    </citation>
    <scope>NUCLEOTIDE SEQUENCE</scope>
    <source>
        <strain evidence="2">Farmed</strain>
    </source>
</reference>
<keyword evidence="1" id="KW-0812">Transmembrane</keyword>